<feature type="compositionally biased region" description="Low complexity" evidence="1">
    <location>
        <begin position="262"/>
        <end position="281"/>
    </location>
</feature>
<feature type="compositionally biased region" description="Basic and acidic residues" evidence="1">
    <location>
        <begin position="72"/>
        <end position="81"/>
    </location>
</feature>
<feature type="compositionally biased region" description="Low complexity" evidence="1">
    <location>
        <begin position="7"/>
        <end position="19"/>
    </location>
</feature>
<evidence type="ECO:0000313" key="2">
    <source>
        <dbReference type="EMBL" id="KAF9955616.1"/>
    </source>
</evidence>
<feature type="compositionally biased region" description="Polar residues" evidence="1">
    <location>
        <begin position="362"/>
        <end position="374"/>
    </location>
</feature>
<feature type="compositionally biased region" description="Basic and acidic residues" evidence="1">
    <location>
        <begin position="375"/>
        <end position="385"/>
    </location>
</feature>
<comment type="caution">
    <text evidence="2">The sequence shown here is derived from an EMBL/GenBank/DDBJ whole genome shotgun (WGS) entry which is preliminary data.</text>
</comment>
<accession>A0A9P6LZP9</accession>
<feature type="compositionally biased region" description="Basic and acidic residues" evidence="1">
    <location>
        <begin position="290"/>
        <end position="305"/>
    </location>
</feature>
<dbReference type="Proteomes" id="UP000738359">
    <property type="component" value="Unassembled WGS sequence"/>
</dbReference>
<protein>
    <submittedName>
        <fullName evidence="2">Uncharacterized protein</fullName>
    </submittedName>
</protein>
<feature type="compositionally biased region" description="Basic and acidic residues" evidence="1">
    <location>
        <begin position="126"/>
        <end position="137"/>
    </location>
</feature>
<name>A0A9P6LZP9_MORAP</name>
<proteinExistence type="predicted"/>
<dbReference type="AlphaFoldDB" id="A0A9P6LZP9"/>
<evidence type="ECO:0000256" key="1">
    <source>
        <dbReference type="SAM" id="MobiDB-lite"/>
    </source>
</evidence>
<dbReference type="EMBL" id="JAAAHY010000894">
    <property type="protein sequence ID" value="KAF9955616.1"/>
    <property type="molecule type" value="Genomic_DNA"/>
</dbReference>
<feature type="compositionally biased region" description="Basic and acidic residues" evidence="1">
    <location>
        <begin position="220"/>
        <end position="231"/>
    </location>
</feature>
<feature type="compositionally biased region" description="Polar residues" evidence="1">
    <location>
        <begin position="206"/>
        <end position="217"/>
    </location>
</feature>
<feature type="region of interest" description="Disordered" evidence="1">
    <location>
        <begin position="1"/>
        <end position="231"/>
    </location>
</feature>
<evidence type="ECO:0000313" key="3">
    <source>
        <dbReference type="Proteomes" id="UP000738359"/>
    </source>
</evidence>
<organism evidence="2 3">
    <name type="scientific">Mortierella alpina</name>
    <name type="common">Oleaginous fungus</name>
    <name type="synonym">Mortierella renispora</name>
    <dbReference type="NCBI Taxonomy" id="64518"/>
    <lineage>
        <taxon>Eukaryota</taxon>
        <taxon>Fungi</taxon>
        <taxon>Fungi incertae sedis</taxon>
        <taxon>Mucoromycota</taxon>
        <taxon>Mortierellomycotina</taxon>
        <taxon>Mortierellomycetes</taxon>
        <taxon>Mortierellales</taxon>
        <taxon>Mortierellaceae</taxon>
        <taxon>Mortierella</taxon>
    </lineage>
</organism>
<feature type="compositionally biased region" description="Basic and acidic residues" evidence="1">
    <location>
        <begin position="524"/>
        <end position="550"/>
    </location>
</feature>
<gene>
    <name evidence="2" type="ORF">BGZ70_010175</name>
</gene>
<keyword evidence="3" id="KW-1185">Reference proteome</keyword>
<feature type="region of interest" description="Disordered" evidence="1">
    <location>
        <begin position="256"/>
        <end position="399"/>
    </location>
</feature>
<feature type="compositionally biased region" description="Basic and acidic residues" evidence="1">
    <location>
        <begin position="174"/>
        <end position="194"/>
    </location>
</feature>
<feature type="compositionally biased region" description="Polar residues" evidence="1">
    <location>
        <begin position="35"/>
        <end position="65"/>
    </location>
</feature>
<sequence length="565" mass="61848">MAPSPPTASIASTPPVASSQPVLSYPESHRLDGESSASPKDTPLGSSLPTSDTSISALSFESSANEVGPSKEPIKIMELPECKPSSANDGVELDVKSENDTSVVAASPTLDVKDNPEEAATSSTSDNREGILTHEQEQPETDFVAIKAEKDSEPQIASTEDIGASMDASMNVTQDHERSEVPVEQALMKREPSAEPHGASLEDSGSDSTETGLTSQEAAEEPKDSDTTAKAETVECGTLLADALGQKATLPVIKSLETSTVESELPSPAESRSSSSRTALEQNNGSQALDHFKEPTSVHSAHESTETMDLGMELDHAMDDIMTTEASPEKPKAEGLSDSEPGDAPTSTDMELEEFPTVPDVENSSSGPTSPSRTEGTRAHDHGSHPENQPHLSSPPPKTFVAAHSVAQNGIRVYPSWHHVPGADMALLSEMRASTADLGRFRRETRWLEERVSRPRRDLVSEDMFDKALGLTRMRAVERTETQIKLKQRLGEQAEQKMREVLEKQAELDMELERVQKMEQEYLERREQQRRTAKEEVRQLEETLRTLQEQHHHHHHRLPHQPVQQ</sequence>
<feature type="region of interest" description="Disordered" evidence="1">
    <location>
        <begin position="524"/>
        <end position="565"/>
    </location>
</feature>
<reference evidence="2" key="1">
    <citation type="journal article" date="2020" name="Fungal Divers.">
        <title>Resolving the Mortierellaceae phylogeny through synthesis of multi-gene phylogenetics and phylogenomics.</title>
        <authorList>
            <person name="Vandepol N."/>
            <person name="Liber J."/>
            <person name="Desiro A."/>
            <person name="Na H."/>
            <person name="Kennedy M."/>
            <person name="Barry K."/>
            <person name="Grigoriev I.V."/>
            <person name="Miller A.N."/>
            <person name="O'Donnell K."/>
            <person name="Stajich J.E."/>
            <person name="Bonito G."/>
        </authorList>
    </citation>
    <scope>NUCLEOTIDE SEQUENCE</scope>
    <source>
        <strain evidence="2">CK1249</strain>
    </source>
</reference>
<dbReference type="OrthoDB" id="2449188at2759"/>